<keyword evidence="6" id="KW-0067">ATP-binding</keyword>
<evidence type="ECO:0000256" key="1">
    <source>
        <dbReference type="ARBA" id="ARBA00010122"/>
    </source>
</evidence>
<name>A0ABV2USG0_9ACTN</name>
<evidence type="ECO:0000256" key="3">
    <source>
        <dbReference type="ARBA" id="ARBA00022679"/>
    </source>
</evidence>
<dbReference type="PANTHER" id="PTHR21499">
    <property type="entry name" value="ASPARTATE KINASE"/>
    <property type="match status" value="1"/>
</dbReference>
<reference evidence="10 11" key="1">
    <citation type="submission" date="2024-06" db="EMBL/GenBank/DDBJ databases">
        <title>The Natural Products Discovery Center: Release of the First 8490 Sequenced Strains for Exploring Actinobacteria Biosynthetic Diversity.</title>
        <authorList>
            <person name="Kalkreuter E."/>
            <person name="Kautsar S.A."/>
            <person name="Yang D."/>
            <person name="Bader C.D."/>
            <person name="Teijaro C.N."/>
            <person name="Fluegel L."/>
            <person name="Davis C.M."/>
            <person name="Simpson J.R."/>
            <person name="Lauterbach L."/>
            <person name="Steele A.D."/>
            <person name="Gui C."/>
            <person name="Meng S."/>
            <person name="Li G."/>
            <person name="Viehrig K."/>
            <person name="Ye F."/>
            <person name="Su P."/>
            <person name="Kiefer A.F."/>
            <person name="Nichols A."/>
            <person name="Cepeda A.J."/>
            <person name="Yan W."/>
            <person name="Fan B."/>
            <person name="Jiang Y."/>
            <person name="Adhikari A."/>
            <person name="Zheng C.-J."/>
            <person name="Schuster L."/>
            <person name="Cowan T.M."/>
            <person name="Smanski M.J."/>
            <person name="Chevrette M.G."/>
            <person name="De Carvalho L.P.S."/>
            <person name="Shen B."/>
        </authorList>
    </citation>
    <scope>NUCLEOTIDE SEQUENCE [LARGE SCALE GENOMIC DNA]</scope>
    <source>
        <strain evidence="10 11">NPDC006434</strain>
    </source>
</reference>
<accession>A0ABV2USG0</accession>
<dbReference type="RefSeq" id="WP_355394097.1">
    <property type="nucleotide sequence ID" value="NZ_JBEGHN010000001.1"/>
</dbReference>
<evidence type="ECO:0000256" key="4">
    <source>
        <dbReference type="ARBA" id="ARBA00022741"/>
    </source>
</evidence>
<evidence type="ECO:0000256" key="2">
    <source>
        <dbReference type="ARBA" id="ARBA00013059"/>
    </source>
</evidence>
<evidence type="ECO:0000313" key="10">
    <source>
        <dbReference type="EMBL" id="MET9844482.1"/>
    </source>
</evidence>
<dbReference type="PANTHER" id="PTHR21499:SF3">
    <property type="entry name" value="ASPARTOKINASE"/>
    <property type="match status" value="1"/>
</dbReference>
<feature type="region of interest" description="Disordered" evidence="8">
    <location>
        <begin position="401"/>
        <end position="443"/>
    </location>
</feature>
<keyword evidence="11" id="KW-1185">Reference proteome</keyword>
<proteinExistence type="inferred from homology"/>
<keyword evidence="5" id="KW-0418">Kinase</keyword>
<keyword evidence="4" id="KW-0547">Nucleotide-binding</keyword>
<sequence length="443" mass="45715">MTPRRAPGRRPLVLKFGGSAFADLDGYHRVARYAVRRSAEEERPLVVVVSAMSGTTGRLQQTLDALAADPPASAAAMLLTTGETVSVALLTAALDARGVAAHPIPAAGTGLLAEGPPDRATVTSADATALSRALADGRIAVVPGGQAVDARGRTVMLGRNSSDLSAVATAAMLGADTCELFSDVPGVCTADPYLVPEARTLSRISYEGVRRMSRHGAKVVHEGAVRWAERAGVRVWCRPFPWGEGEGADIGVGERLRTEPEGRTEPGEGGVAGDRAVEGERAEGGEPRAVGTVVGAGPEAAAVVVHQGSDVWSFRSGRERRAVAGRLRAEGLPVTEFDTAGEICLTVPTGARGAARHLNGGRRLDDLCLVTALRADGRADHLAVPRSEAAAEARRRHAALYPSVGGATAQPAAPPVKARSPHSDVLVGSGPASASAPDDKRVD</sequence>
<comment type="catalytic activity">
    <reaction evidence="7">
        <text>L-aspartate + ATP = 4-phospho-L-aspartate + ADP</text>
        <dbReference type="Rhea" id="RHEA:23776"/>
        <dbReference type="ChEBI" id="CHEBI:29991"/>
        <dbReference type="ChEBI" id="CHEBI:30616"/>
        <dbReference type="ChEBI" id="CHEBI:57535"/>
        <dbReference type="ChEBI" id="CHEBI:456216"/>
        <dbReference type="EC" id="2.7.2.4"/>
    </reaction>
</comment>
<feature type="domain" description="Aspartate/glutamate/uridylate kinase" evidence="9">
    <location>
        <begin position="12"/>
        <end position="236"/>
    </location>
</feature>
<evidence type="ECO:0000256" key="8">
    <source>
        <dbReference type="SAM" id="MobiDB-lite"/>
    </source>
</evidence>
<protein>
    <recommendedName>
        <fullName evidence="2">aspartate kinase</fullName>
        <ecNumber evidence="2">2.7.2.4</ecNumber>
    </recommendedName>
</protein>
<dbReference type="SUPFAM" id="SSF53633">
    <property type="entry name" value="Carbamate kinase-like"/>
    <property type="match status" value="1"/>
</dbReference>
<evidence type="ECO:0000256" key="5">
    <source>
        <dbReference type="ARBA" id="ARBA00022777"/>
    </source>
</evidence>
<dbReference type="EC" id="2.7.2.4" evidence="2"/>
<keyword evidence="3" id="KW-0808">Transferase</keyword>
<comment type="similarity">
    <text evidence="1">Belongs to the aspartokinase family.</text>
</comment>
<dbReference type="Proteomes" id="UP001550210">
    <property type="component" value="Unassembled WGS sequence"/>
</dbReference>
<dbReference type="Pfam" id="PF00696">
    <property type="entry name" value="AA_kinase"/>
    <property type="match status" value="1"/>
</dbReference>
<dbReference type="EMBL" id="JBEXPZ010000008">
    <property type="protein sequence ID" value="MET9844482.1"/>
    <property type="molecule type" value="Genomic_DNA"/>
</dbReference>
<evidence type="ECO:0000259" key="9">
    <source>
        <dbReference type="Pfam" id="PF00696"/>
    </source>
</evidence>
<evidence type="ECO:0000313" key="11">
    <source>
        <dbReference type="Proteomes" id="UP001550210"/>
    </source>
</evidence>
<gene>
    <name evidence="10" type="ORF">ABZZ21_07825</name>
</gene>
<dbReference type="InterPro" id="IPR001048">
    <property type="entry name" value="Asp/Glu/Uridylate_kinase"/>
</dbReference>
<evidence type="ECO:0000256" key="7">
    <source>
        <dbReference type="ARBA" id="ARBA00047872"/>
    </source>
</evidence>
<evidence type="ECO:0000256" key="6">
    <source>
        <dbReference type="ARBA" id="ARBA00022840"/>
    </source>
</evidence>
<organism evidence="10 11">
    <name type="scientific">Streptomyces ossamyceticus</name>
    <dbReference type="NCBI Taxonomy" id="249581"/>
    <lineage>
        <taxon>Bacteria</taxon>
        <taxon>Bacillati</taxon>
        <taxon>Actinomycetota</taxon>
        <taxon>Actinomycetes</taxon>
        <taxon>Kitasatosporales</taxon>
        <taxon>Streptomycetaceae</taxon>
        <taxon>Streptomyces</taxon>
    </lineage>
</organism>
<comment type="caution">
    <text evidence="10">The sequence shown here is derived from an EMBL/GenBank/DDBJ whole genome shotgun (WGS) entry which is preliminary data.</text>
</comment>
<dbReference type="Gene3D" id="3.40.1160.10">
    <property type="entry name" value="Acetylglutamate kinase-like"/>
    <property type="match status" value="1"/>
</dbReference>
<dbReference type="InterPro" id="IPR036393">
    <property type="entry name" value="AceGlu_kinase-like_sf"/>
</dbReference>